<dbReference type="FunCoup" id="E1ZEZ1">
    <property type="interactions" value="206"/>
</dbReference>
<evidence type="ECO:0008006" key="5">
    <source>
        <dbReference type="Google" id="ProtNLM"/>
    </source>
</evidence>
<feature type="transmembrane region" description="Helical" evidence="2">
    <location>
        <begin position="12"/>
        <end position="31"/>
    </location>
</feature>
<keyword evidence="2" id="KW-0472">Membrane</keyword>
<feature type="region of interest" description="Disordered" evidence="1">
    <location>
        <begin position="40"/>
        <end position="60"/>
    </location>
</feature>
<dbReference type="RefSeq" id="XP_005847848.1">
    <property type="nucleotide sequence ID" value="XM_005847786.1"/>
</dbReference>
<dbReference type="EMBL" id="GL433844">
    <property type="protein sequence ID" value="EFN55746.1"/>
    <property type="molecule type" value="Genomic_DNA"/>
</dbReference>
<dbReference type="KEGG" id="cvr:CHLNCDRAFT_134085"/>
<evidence type="ECO:0000313" key="3">
    <source>
        <dbReference type="EMBL" id="EFN55746.1"/>
    </source>
</evidence>
<protein>
    <recommendedName>
        <fullName evidence="5">NADH-ubiquinone oxidoreductase 9.5 kDa subunit</fullName>
    </recommendedName>
</protein>
<accession>E1ZEZ1</accession>
<evidence type="ECO:0000313" key="4">
    <source>
        <dbReference type="Proteomes" id="UP000008141"/>
    </source>
</evidence>
<gene>
    <name evidence="3" type="ORF">CHLNCDRAFT_134085</name>
</gene>
<dbReference type="AlphaFoldDB" id="E1ZEZ1"/>
<evidence type="ECO:0000256" key="1">
    <source>
        <dbReference type="SAM" id="MobiDB-lite"/>
    </source>
</evidence>
<sequence>MSWLRTMMHQEPIIVWSFIIGGVGLALPLVVPPIREAMGYGAPTPKSPPPVRQLIETAKQ</sequence>
<name>E1ZEZ1_CHLVA</name>
<keyword evidence="4" id="KW-1185">Reference proteome</keyword>
<evidence type="ECO:0000256" key="2">
    <source>
        <dbReference type="SAM" id="Phobius"/>
    </source>
</evidence>
<dbReference type="InParanoid" id="E1ZEZ1"/>
<dbReference type="GeneID" id="17355029"/>
<reference evidence="3 4" key="1">
    <citation type="journal article" date="2010" name="Plant Cell">
        <title>The Chlorella variabilis NC64A genome reveals adaptation to photosymbiosis, coevolution with viruses, and cryptic sex.</title>
        <authorList>
            <person name="Blanc G."/>
            <person name="Duncan G."/>
            <person name="Agarkova I."/>
            <person name="Borodovsky M."/>
            <person name="Gurnon J."/>
            <person name="Kuo A."/>
            <person name="Lindquist E."/>
            <person name="Lucas S."/>
            <person name="Pangilinan J."/>
            <person name="Polle J."/>
            <person name="Salamov A."/>
            <person name="Terry A."/>
            <person name="Yamada T."/>
            <person name="Dunigan D.D."/>
            <person name="Grigoriev I.V."/>
            <person name="Claverie J.M."/>
            <person name="Van Etten J.L."/>
        </authorList>
    </citation>
    <scope>NUCLEOTIDE SEQUENCE [LARGE SCALE GENOMIC DNA]</scope>
    <source>
        <strain evidence="3 4">NC64A</strain>
    </source>
</reference>
<proteinExistence type="predicted"/>
<keyword evidence="2" id="KW-1133">Transmembrane helix</keyword>
<keyword evidence="2" id="KW-0812">Transmembrane</keyword>
<organism evidence="4">
    <name type="scientific">Chlorella variabilis</name>
    <name type="common">Green alga</name>
    <dbReference type="NCBI Taxonomy" id="554065"/>
    <lineage>
        <taxon>Eukaryota</taxon>
        <taxon>Viridiplantae</taxon>
        <taxon>Chlorophyta</taxon>
        <taxon>core chlorophytes</taxon>
        <taxon>Trebouxiophyceae</taxon>
        <taxon>Chlorellales</taxon>
        <taxon>Chlorellaceae</taxon>
        <taxon>Chlorella clade</taxon>
        <taxon>Chlorella</taxon>
    </lineage>
</organism>
<dbReference type="Proteomes" id="UP000008141">
    <property type="component" value="Unassembled WGS sequence"/>
</dbReference>
<dbReference type="OrthoDB" id="541556at2759"/>